<evidence type="ECO:0000256" key="1">
    <source>
        <dbReference type="SAM" id="MobiDB-lite"/>
    </source>
</evidence>
<dbReference type="RefSeq" id="WP_250749657.1">
    <property type="nucleotide sequence ID" value="NZ_CP098401.1"/>
</dbReference>
<protein>
    <submittedName>
        <fullName evidence="2">Uncharacterized protein</fullName>
    </submittedName>
</protein>
<evidence type="ECO:0000313" key="2">
    <source>
        <dbReference type="EMBL" id="URW74742.1"/>
    </source>
</evidence>
<feature type="region of interest" description="Disordered" evidence="1">
    <location>
        <begin position="1"/>
        <end position="26"/>
    </location>
</feature>
<accession>A0ABY4TTK6</accession>
<reference evidence="2" key="1">
    <citation type="submission" date="2022-05" db="EMBL/GenBank/DDBJ databases">
        <title>Sphingomonas sp. strain RMG20 Genome sequencing and assembly.</title>
        <authorList>
            <person name="Kim I."/>
        </authorList>
    </citation>
    <scope>NUCLEOTIDE SEQUENCE</scope>
    <source>
        <strain evidence="2">RMG20</strain>
    </source>
</reference>
<dbReference type="Proteomes" id="UP001055580">
    <property type="component" value="Chromosome"/>
</dbReference>
<keyword evidence="3" id="KW-1185">Reference proteome</keyword>
<dbReference type="EMBL" id="CP098401">
    <property type="protein sequence ID" value="URW74742.1"/>
    <property type="molecule type" value="Genomic_DNA"/>
</dbReference>
<gene>
    <name evidence="2" type="ORF">M9980_09155</name>
</gene>
<proteinExistence type="predicted"/>
<name>A0ABY4TTK6_9SPHN</name>
<sequence length="50" mass="5772">MTDRRHADYYAQREQQERDAAERTTDPIARRVHLDLAARYAAKATELVAA</sequence>
<organism evidence="2 3">
    <name type="scientific">Sphingomonas donggukensis</name>
    <dbReference type="NCBI Taxonomy" id="2949093"/>
    <lineage>
        <taxon>Bacteria</taxon>
        <taxon>Pseudomonadati</taxon>
        <taxon>Pseudomonadota</taxon>
        <taxon>Alphaproteobacteria</taxon>
        <taxon>Sphingomonadales</taxon>
        <taxon>Sphingomonadaceae</taxon>
        <taxon>Sphingomonas</taxon>
    </lineage>
</organism>
<feature type="compositionally biased region" description="Basic and acidic residues" evidence="1">
    <location>
        <begin position="14"/>
        <end position="26"/>
    </location>
</feature>
<evidence type="ECO:0000313" key="3">
    <source>
        <dbReference type="Proteomes" id="UP001055580"/>
    </source>
</evidence>